<dbReference type="GO" id="GO:0005634">
    <property type="term" value="C:nucleus"/>
    <property type="evidence" value="ECO:0007669"/>
    <property type="project" value="TreeGrafter"/>
</dbReference>
<dbReference type="Pfam" id="PF00023">
    <property type="entry name" value="Ank"/>
    <property type="match status" value="1"/>
</dbReference>
<sequence length="188" mass="18488">AAGIHHWAELRAAAAAGDAAELAQLLGDPEAAAPLLAAADPATGRTALHLAAAAGHAAAVTLLLRRGADPNARDGTPARAPPLHGAAAGGHAEAVEALLAGGARIDTEDADGQQAAHAACCSVPVLRVLLLRGALADARGSADRRTPLMRAAEEGCEDAVAYLIDEAGADVHAQDEGGMGACHHAAAG</sequence>
<evidence type="ECO:0000256" key="3">
    <source>
        <dbReference type="PROSITE-ProRule" id="PRU00023"/>
    </source>
</evidence>
<dbReference type="InterPro" id="IPR036770">
    <property type="entry name" value="Ankyrin_rpt-contain_sf"/>
</dbReference>
<dbReference type="SMART" id="SM00248">
    <property type="entry name" value="ANK"/>
    <property type="match status" value="4"/>
</dbReference>
<feature type="non-terminal residue" evidence="4">
    <location>
        <position position="188"/>
    </location>
</feature>
<evidence type="ECO:0000256" key="1">
    <source>
        <dbReference type="ARBA" id="ARBA00022737"/>
    </source>
</evidence>
<dbReference type="PROSITE" id="PS50297">
    <property type="entry name" value="ANK_REP_REGION"/>
    <property type="match status" value="3"/>
</dbReference>
<dbReference type="RefSeq" id="XP_013890421.1">
    <property type="nucleotide sequence ID" value="XM_014034967.1"/>
</dbReference>
<evidence type="ECO:0000313" key="5">
    <source>
        <dbReference type="Proteomes" id="UP000054498"/>
    </source>
</evidence>
<proteinExistence type="predicted"/>
<keyword evidence="1" id="KW-0677">Repeat</keyword>
<dbReference type="PROSITE" id="PS50088">
    <property type="entry name" value="ANK_REPEAT"/>
    <property type="match status" value="3"/>
</dbReference>
<protein>
    <submittedName>
        <fullName evidence="4">Uncharacterized protein</fullName>
    </submittedName>
</protein>
<dbReference type="GeneID" id="25734335"/>
<dbReference type="Proteomes" id="UP000054498">
    <property type="component" value="Unassembled WGS sequence"/>
</dbReference>
<evidence type="ECO:0000256" key="2">
    <source>
        <dbReference type="ARBA" id="ARBA00023043"/>
    </source>
</evidence>
<dbReference type="EMBL" id="KK106723">
    <property type="protein sequence ID" value="KIY91401.1"/>
    <property type="molecule type" value="Genomic_DNA"/>
</dbReference>
<accession>A0A0D2LMY1</accession>
<reference evidence="4 5" key="1">
    <citation type="journal article" date="2013" name="BMC Genomics">
        <title>Reconstruction of the lipid metabolism for the microalga Monoraphidium neglectum from its genome sequence reveals characteristics suitable for biofuel production.</title>
        <authorList>
            <person name="Bogen C."/>
            <person name="Al-Dilaimi A."/>
            <person name="Albersmeier A."/>
            <person name="Wichmann J."/>
            <person name="Grundmann M."/>
            <person name="Rupp O."/>
            <person name="Lauersen K.J."/>
            <person name="Blifernez-Klassen O."/>
            <person name="Kalinowski J."/>
            <person name="Goesmann A."/>
            <person name="Mussgnug J.H."/>
            <person name="Kruse O."/>
        </authorList>
    </citation>
    <scope>NUCLEOTIDE SEQUENCE [LARGE SCALE GENOMIC DNA]</scope>
    <source>
        <strain evidence="4 5">SAG 48.87</strain>
    </source>
</reference>
<dbReference type="Gene3D" id="1.25.40.20">
    <property type="entry name" value="Ankyrin repeat-containing domain"/>
    <property type="match status" value="2"/>
</dbReference>
<name>A0A0D2LMY1_9CHLO</name>
<feature type="repeat" description="ANK" evidence="3">
    <location>
        <begin position="143"/>
        <end position="176"/>
    </location>
</feature>
<dbReference type="InterPro" id="IPR050745">
    <property type="entry name" value="Multifunctional_regulatory"/>
</dbReference>
<feature type="repeat" description="ANK" evidence="3">
    <location>
        <begin position="78"/>
        <end position="110"/>
    </location>
</feature>
<dbReference type="GO" id="GO:0005737">
    <property type="term" value="C:cytoplasm"/>
    <property type="evidence" value="ECO:0007669"/>
    <property type="project" value="TreeGrafter"/>
</dbReference>
<keyword evidence="2 3" id="KW-0040">ANK repeat</keyword>
<dbReference type="PRINTS" id="PR01415">
    <property type="entry name" value="ANKYRIN"/>
</dbReference>
<feature type="repeat" description="ANK" evidence="3">
    <location>
        <begin position="43"/>
        <end position="75"/>
    </location>
</feature>
<dbReference type="KEGG" id="mng:MNEG_16563"/>
<keyword evidence="5" id="KW-1185">Reference proteome</keyword>
<dbReference type="SUPFAM" id="SSF48403">
    <property type="entry name" value="Ankyrin repeat"/>
    <property type="match status" value="1"/>
</dbReference>
<dbReference type="AlphaFoldDB" id="A0A0D2LMY1"/>
<dbReference type="PANTHER" id="PTHR24189:SF50">
    <property type="entry name" value="ANKYRIN REPEAT AND SOCS BOX PROTEIN 2"/>
    <property type="match status" value="1"/>
</dbReference>
<dbReference type="PANTHER" id="PTHR24189">
    <property type="entry name" value="MYOTROPHIN"/>
    <property type="match status" value="1"/>
</dbReference>
<organism evidence="4 5">
    <name type="scientific">Monoraphidium neglectum</name>
    <dbReference type="NCBI Taxonomy" id="145388"/>
    <lineage>
        <taxon>Eukaryota</taxon>
        <taxon>Viridiplantae</taxon>
        <taxon>Chlorophyta</taxon>
        <taxon>core chlorophytes</taxon>
        <taxon>Chlorophyceae</taxon>
        <taxon>CS clade</taxon>
        <taxon>Sphaeropleales</taxon>
        <taxon>Selenastraceae</taxon>
        <taxon>Monoraphidium</taxon>
    </lineage>
</organism>
<feature type="non-terminal residue" evidence="4">
    <location>
        <position position="1"/>
    </location>
</feature>
<evidence type="ECO:0000313" key="4">
    <source>
        <dbReference type="EMBL" id="KIY91401.1"/>
    </source>
</evidence>
<dbReference type="InterPro" id="IPR002110">
    <property type="entry name" value="Ankyrin_rpt"/>
</dbReference>
<dbReference type="Pfam" id="PF12796">
    <property type="entry name" value="Ank_2"/>
    <property type="match status" value="1"/>
</dbReference>
<gene>
    <name evidence="4" type="ORF">MNEG_16563</name>
</gene>
<dbReference type="STRING" id="145388.A0A0D2LMY1"/>